<dbReference type="EMBL" id="BEYU01000017">
    <property type="protein sequence ID" value="GBG25930.1"/>
    <property type="molecule type" value="Genomic_DNA"/>
</dbReference>
<dbReference type="PANTHER" id="PTHR12688">
    <property type="entry name" value="DYNEIN LIGHT INTERMEDIATE CHAIN"/>
    <property type="match status" value="1"/>
</dbReference>
<evidence type="ECO:0000256" key="6">
    <source>
        <dbReference type="ARBA" id="ARBA00022741"/>
    </source>
</evidence>
<organism evidence="13 14">
    <name type="scientific">Hondaea fermentalgiana</name>
    <dbReference type="NCBI Taxonomy" id="2315210"/>
    <lineage>
        <taxon>Eukaryota</taxon>
        <taxon>Sar</taxon>
        <taxon>Stramenopiles</taxon>
        <taxon>Bigyra</taxon>
        <taxon>Labyrinthulomycetes</taxon>
        <taxon>Thraustochytrida</taxon>
        <taxon>Thraustochytriidae</taxon>
        <taxon>Hondaea</taxon>
    </lineage>
</organism>
<dbReference type="GO" id="GO:0005524">
    <property type="term" value="F:ATP binding"/>
    <property type="evidence" value="ECO:0007669"/>
    <property type="project" value="UniProtKB-KW"/>
</dbReference>
<dbReference type="GO" id="GO:0005874">
    <property type="term" value="C:microtubule"/>
    <property type="evidence" value="ECO:0007669"/>
    <property type="project" value="UniProtKB-KW"/>
</dbReference>
<comment type="caution">
    <text evidence="13">The sequence shown here is derived from an EMBL/GenBank/DDBJ whole genome shotgun (WGS) entry which is preliminary data.</text>
</comment>
<evidence type="ECO:0000256" key="12">
    <source>
        <dbReference type="SAM" id="MobiDB-lite"/>
    </source>
</evidence>
<gene>
    <name evidence="13" type="ORF">FCC1311_021492</name>
</gene>
<dbReference type="OrthoDB" id="27603at2759"/>
<comment type="subunit">
    <text evidence="11">Homodimer. The cytoplasmic dynein 1 complex consists of two catalytic heavy chains (HCs) and a number of non-catalytic subunits presented by intermediate chains (ICs).</text>
</comment>
<keyword evidence="6 11" id="KW-0547">Nucleotide-binding</keyword>
<accession>A0A2R5G4L5</accession>
<keyword evidence="8 11" id="KW-0243">Dynein</keyword>
<evidence type="ECO:0000256" key="11">
    <source>
        <dbReference type="RuleBase" id="RU366047"/>
    </source>
</evidence>
<dbReference type="GO" id="GO:0007018">
    <property type="term" value="P:microtubule-based movement"/>
    <property type="evidence" value="ECO:0007669"/>
    <property type="project" value="InterPro"/>
</dbReference>
<feature type="region of interest" description="Disordered" evidence="12">
    <location>
        <begin position="453"/>
        <end position="492"/>
    </location>
</feature>
<dbReference type="PANTHER" id="PTHR12688:SF0">
    <property type="entry name" value="DYNEIN LIGHT INTERMEDIATE CHAIN"/>
    <property type="match status" value="1"/>
</dbReference>
<dbReference type="GO" id="GO:0005813">
    <property type="term" value="C:centrosome"/>
    <property type="evidence" value="ECO:0007669"/>
    <property type="project" value="TreeGrafter"/>
</dbReference>
<dbReference type="SUPFAM" id="SSF52540">
    <property type="entry name" value="P-loop containing nucleoside triphosphate hydrolases"/>
    <property type="match status" value="1"/>
</dbReference>
<feature type="compositionally biased region" description="Low complexity" evidence="12">
    <location>
        <begin position="468"/>
        <end position="480"/>
    </location>
</feature>
<comment type="similarity">
    <text evidence="2 11">Belongs to the dynein light intermediate chain family.</text>
</comment>
<dbReference type="InterPro" id="IPR008467">
    <property type="entry name" value="Dynein1_light_intermed_chain"/>
</dbReference>
<comment type="subcellular location">
    <subcellularLocation>
        <location evidence="1 11">Cytoplasm</location>
        <location evidence="1 11">Cytoskeleton</location>
    </subcellularLocation>
</comment>
<comment type="function">
    <text evidence="11">Acts as one of several non-catalytic accessory components of the cytoplasmic dynein 1 complex that are thought to be involved in linking dynein to cargos and to adapter proteins that regulate dynein function. Cytoplasmic dynein 1 acts as a motor for the intracellular retrograde motility of vesicles and organelles along microtubules. May play a role in binding dynein to membranous organelles or chromosomes.</text>
</comment>
<keyword evidence="14" id="KW-1185">Reference proteome</keyword>
<feature type="region of interest" description="Disordered" evidence="12">
    <location>
        <begin position="383"/>
        <end position="403"/>
    </location>
</feature>
<dbReference type="GO" id="GO:0005868">
    <property type="term" value="C:cytoplasmic dynein complex"/>
    <property type="evidence" value="ECO:0007669"/>
    <property type="project" value="UniProtKB-UniRule"/>
</dbReference>
<reference evidence="13 14" key="1">
    <citation type="submission" date="2017-12" db="EMBL/GenBank/DDBJ databases">
        <title>Sequencing, de novo assembly and annotation of complete genome of a new Thraustochytrid species, strain FCC1311.</title>
        <authorList>
            <person name="Sedici K."/>
            <person name="Godart F."/>
            <person name="Aiese Cigliano R."/>
            <person name="Sanseverino W."/>
            <person name="Barakat M."/>
            <person name="Ortet P."/>
            <person name="Marechal E."/>
            <person name="Cagnac O."/>
            <person name="Amato A."/>
        </authorList>
    </citation>
    <scope>NUCLEOTIDE SEQUENCE [LARGE SCALE GENOMIC DNA]</scope>
</reference>
<evidence type="ECO:0000256" key="4">
    <source>
        <dbReference type="ARBA" id="ARBA00022490"/>
    </source>
</evidence>
<evidence type="ECO:0000256" key="2">
    <source>
        <dbReference type="ARBA" id="ARBA00006831"/>
    </source>
</evidence>
<keyword evidence="9 11" id="KW-0505">Motor protein</keyword>
<evidence type="ECO:0000256" key="8">
    <source>
        <dbReference type="ARBA" id="ARBA00023017"/>
    </source>
</evidence>
<dbReference type="Pfam" id="PF05783">
    <property type="entry name" value="DLIC"/>
    <property type="match status" value="1"/>
</dbReference>
<dbReference type="InterPro" id="IPR027417">
    <property type="entry name" value="P-loop_NTPase"/>
</dbReference>
<evidence type="ECO:0000313" key="13">
    <source>
        <dbReference type="EMBL" id="GBG25930.1"/>
    </source>
</evidence>
<dbReference type="GO" id="GO:0000226">
    <property type="term" value="P:microtubule cytoskeleton organization"/>
    <property type="evidence" value="ECO:0007669"/>
    <property type="project" value="TreeGrafter"/>
</dbReference>
<evidence type="ECO:0000313" key="14">
    <source>
        <dbReference type="Proteomes" id="UP000241890"/>
    </source>
</evidence>
<keyword evidence="4 11" id="KW-0963">Cytoplasm</keyword>
<dbReference type="GO" id="GO:0045504">
    <property type="term" value="F:dynein heavy chain binding"/>
    <property type="evidence" value="ECO:0007669"/>
    <property type="project" value="TreeGrafter"/>
</dbReference>
<evidence type="ECO:0000256" key="9">
    <source>
        <dbReference type="ARBA" id="ARBA00023175"/>
    </source>
</evidence>
<dbReference type="AlphaFoldDB" id="A0A2R5G4L5"/>
<evidence type="ECO:0000256" key="7">
    <source>
        <dbReference type="ARBA" id="ARBA00022840"/>
    </source>
</evidence>
<dbReference type="InterPro" id="IPR022780">
    <property type="entry name" value="Dynein_light_int_chain"/>
</dbReference>
<evidence type="ECO:0000256" key="1">
    <source>
        <dbReference type="ARBA" id="ARBA00004245"/>
    </source>
</evidence>
<keyword evidence="5 11" id="KW-0493">Microtubule</keyword>
<dbReference type="Proteomes" id="UP000241890">
    <property type="component" value="Unassembled WGS sequence"/>
</dbReference>
<keyword evidence="3 11" id="KW-0813">Transport</keyword>
<evidence type="ECO:0000256" key="5">
    <source>
        <dbReference type="ARBA" id="ARBA00022701"/>
    </source>
</evidence>
<proteinExistence type="inferred from homology"/>
<keyword evidence="10 11" id="KW-0206">Cytoskeleton</keyword>
<protein>
    <recommendedName>
        <fullName evidence="11">Dynein light intermediate chain</fullName>
    </recommendedName>
</protein>
<sequence>MVGAESDAAESGSGNLWEELLRRVSNGARDVQSSTVVMVGAPGAGKRTLCNKLLQAEVRARLRRADVSAQQVENEVDEAVRARGVSMAAVGYTYLNPPVDPEPPIKVDLWVLEDAKKGAHGLATAIPDASALRNTVAVLVVDLSRPWDAMKSLEDWYTALHTHVDGLNKATAESETKTDGESEADSMNVRDVLRKRMARYLSAVKLAAGDQSKFDALFNADASDNVEAKSNEADLPVTPDHLPPKALGIPMLVVGTKADVIREASDDVETELRLEFIQRTLRQFCLDAGASLTYVSSRADTSSLSLLQYLVHVVCPQAPQLATKADEQPQGGVLAPLSLISKRDVVHVPAGADHAELIGALANSKQSGIVDWTVSDRFEDVIRAPAATSDSNEGSAPDGQEEEDVALAHASFLAKLLARQKLLPEMGRPVKTDAAASALEAFNETATSMKPGIVSTATPVKRSPAEGSTSDSVSTSASADPGSARRVTAQDAKENPALIANFFQNLLNRDKEK</sequence>
<keyword evidence="7 11" id="KW-0067">ATP-binding</keyword>
<name>A0A2R5G4L5_9STRA</name>
<evidence type="ECO:0000256" key="10">
    <source>
        <dbReference type="ARBA" id="ARBA00023212"/>
    </source>
</evidence>
<dbReference type="Gene3D" id="3.40.50.300">
    <property type="entry name" value="P-loop containing nucleotide triphosphate hydrolases"/>
    <property type="match status" value="1"/>
</dbReference>
<dbReference type="InParanoid" id="A0A2R5G4L5"/>
<evidence type="ECO:0000256" key="3">
    <source>
        <dbReference type="ARBA" id="ARBA00022448"/>
    </source>
</evidence>